<comment type="caution">
    <text evidence="1">The sequence shown here is derived from an EMBL/GenBank/DDBJ whole genome shotgun (WGS) entry which is preliminary data.</text>
</comment>
<evidence type="ECO:0000313" key="2">
    <source>
        <dbReference type="Proteomes" id="UP000828941"/>
    </source>
</evidence>
<sequence length="87" mass="9425">MSHSSSNTTSPLDRVKRLDFEAALIALICSICFDTAGSGGTVALGNLTRLRRGFGKKSTCRPAFEGFTKPFVVEIIACPEQRISCDR</sequence>
<dbReference type="Proteomes" id="UP000828941">
    <property type="component" value="Chromosome 4"/>
</dbReference>
<gene>
    <name evidence="1" type="ORF">L6164_010444</name>
</gene>
<reference evidence="1 2" key="1">
    <citation type="journal article" date="2022" name="DNA Res.">
        <title>Chromosomal-level genome assembly of the orchid tree Bauhinia variegata (Leguminosae; Cercidoideae) supports the allotetraploid origin hypothesis of Bauhinia.</title>
        <authorList>
            <person name="Zhong Y."/>
            <person name="Chen Y."/>
            <person name="Zheng D."/>
            <person name="Pang J."/>
            <person name="Liu Y."/>
            <person name="Luo S."/>
            <person name="Meng S."/>
            <person name="Qian L."/>
            <person name="Wei D."/>
            <person name="Dai S."/>
            <person name="Zhou R."/>
        </authorList>
    </citation>
    <scope>NUCLEOTIDE SEQUENCE [LARGE SCALE GENOMIC DNA]</scope>
    <source>
        <strain evidence="1">BV-YZ2020</strain>
    </source>
</reference>
<protein>
    <submittedName>
        <fullName evidence="1">Uncharacterized protein</fullName>
    </submittedName>
</protein>
<organism evidence="1 2">
    <name type="scientific">Bauhinia variegata</name>
    <name type="common">Purple orchid tree</name>
    <name type="synonym">Phanera variegata</name>
    <dbReference type="NCBI Taxonomy" id="167791"/>
    <lineage>
        <taxon>Eukaryota</taxon>
        <taxon>Viridiplantae</taxon>
        <taxon>Streptophyta</taxon>
        <taxon>Embryophyta</taxon>
        <taxon>Tracheophyta</taxon>
        <taxon>Spermatophyta</taxon>
        <taxon>Magnoliopsida</taxon>
        <taxon>eudicotyledons</taxon>
        <taxon>Gunneridae</taxon>
        <taxon>Pentapetalae</taxon>
        <taxon>rosids</taxon>
        <taxon>fabids</taxon>
        <taxon>Fabales</taxon>
        <taxon>Fabaceae</taxon>
        <taxon>Cercidoideae</taxon>
        <taxon>Cercideae</taxon>
        <taxon>Bauhiniinae</taxon>
        <taxon>Bauhinia</taxon>
    </lineage>
</organism>
<dbReference type="EMBL" id="CM039429">
    <property type="protein sequence ID" value="KAI4349902.1"/>
    <property type="molecule type" value="Genomic_DNA"/>
</dbReference>
<proteinExistence type="predicted"/>
<evidence type="ECO:0000313" key="1">
    <source>
        <dbReference type="EMBL" id="KAI4349902.1"/>
    </source>
</evidence>
<accession>A0ACB9PMC5</accession>
<name>A0ACB9PMC5_BAUVA</name>
<keyword evidence="2" id="KW-1185">Reference proteome</keyword>